<feature type="domain" description="RNA polymerase sigma factor 70 region 4 type 2" evidence="7">
    <location>
        <begin position="128"/>
        <end position="178"/>
    </location>
</feature>
<dbReference type="CDD" id="cd06171">
    <property type="entry name" value="Sigma70_r4"/>
    <property type="match status" value="1"/>
</dbReference>
<evidence type="ECO:0000259" key="6">
    <source>
        <dbReference type="Pfam" id="PF04542"/>
    </source>
</evidence>
<evidence type="ECO:0000313" key="9">
    <source>
        <dbReference type="Proteomes" id="UP000321413"/>
    </source>
</evidence>
<dbReference type="GO" id="GO:0006352">
    <property type="term" value="P:DNA-templated transcription initiation"/>
    <property type="evidence" value="ECO:0007669"/>
    <property type="project" value="InterPro"/>
</dbReference>
<dbReference type="Gene3D" id="1.10.1740.10">
    <property type="match status" value="1"/>
</dbReference>
<evidence type="ECO:0000313" key="8">
    <source>
        <dbReference type="EMBL" id="TXG01945.1"/>
    </source>
</evidence>
<feature type="domain" description="RNA polymerase sigma-70 region 2" evidence="6">
    <location>
        <begin position="27"/>
        <end position="92"/>
    </location>
</feature>
<gene>
    <name evidence="8" type="ORF">FVD38_01830</name>
</gene>
<dbReference type="NCBIfam" id="TIGR02937">
    <property type="entry name" value="sigma70-ECF"/>
    <property type="match status" value="1"/>
</dbReference>
<dbReference type="InterPro" id="IPR013249">
    <property type="entry name" value="RNA_pol_sigma70_r4_t2"/>
</dbReference>
<name>A0A5C7G7N0_9BURK</name>
<evidence type="ECO:0000259" key="7">
    <source>
        <dbReference type="Pfam" id="PF08281"/>
    </source>
</evidence>
<dbReference type="PANTHER" id="PTHR43133:SF8">
    <property type="entry name" value="RNA POLYMERASE SIGMA FACTOR HI_1459-RELATED"/>
    <property type="match status" value="1"/>
</dbReference>
<keyword evidence="9" id="KW-1185">Reference proteome</keyword>
<evidence type="ECO:0000256" key="3">
    <source>
        <dbReference type="ARBA" id="ARBA00023082"/>
    </source>
</evidence>
<keyword evidence="5" id="KW-0804">Transcription</keyword>
<dbReference type="Gene3D" id="1.10.10.10">
    <property type="entry name" value="Winged helix-like DNA-binding domain superfamily/Winged helix DNA-binding domain"/>
    <property type="match status" value="1"/>
</dbReference>
<evidence type="ECO:0000256" key="5">
    <source>
        <dbReference type="ARBA" id="ARBA00023163"/>
    </source>
</evidence>
<dbReference type="InterPro" id="IPR039425">
    <property type="entry name" value="RNA_pol_sigma-70-like"/>
</dbReference>
<dbReference type="InterPro" id="IPR007627">
    <property type="entry name" value="RNA_pol_sigma70_r2"/>
</dbReference>
<dbReference type="SUPFAM" id="SSF88659">
    <property type="entry name" value="Sigma3 and sigma4 domains of RNA polymerase sigma factors"/>
    <property type="match status" value="1"/>
</dbReference>
<reference evidence="8 9" key="1">
    <citation type="submission" date="2019-08" db="EMBL/GenBank/DDBJ databases">
        <title>Massilia golmudensis sp. nov., isolated from sand in the Qinghai-Tibetan Plateau.</title>
        <authorList>
            <person name="Zhang B."/>
        </authorList>
    </citation>
    <scope>NUCLEOTIDE SEQUENCE [LARGE SCALE GENOMIC DNA]</scope>
    <source>
        <strain evidence="8 9">GEM5</strain>
    </source>
</reference>
<dbReference type="AlphaFoldDB" id="A0A5C7G7N0"/>
<dbReference type="InterPro" id="IPR036388">
    <property type="entry name" value="WH-like_DNA-bd_sf"/>
</dbReference>
<proteinExistence type="inferred from homology"/>
<comment type="caution">
    <text evidence="8">The sequence shown here is derived from an EMBL/GenBank/DDBJ whole genome shotgun (WGS) entry which is preliminary data.</text>
</comment>
<evidence type="ECO:0000256" key="2">
    <source>
        <dbReference type="ARBA" id="ARBA00023015"/>
    </source>
</evidence>
<dbReference type="InterPro" id="IPR013324">
    <property type="entry name" value="RNA_pol_sigma_r3/r4-like"/>
</dbReference>
<keyword evidence="2" id="KW-0805">Transcription regulation</keyword>
<protein>
    <submittedName>
        <fullName evidence="8">RNA polymerase sigma factor</fullName>
    </submittedName>
</protein>
<comment type="similarity">
    <text evidence="1">Belongs to the sigma-70 factor family. ECF subfamily.</text>
</comment>
<evidence type="ECO:0000256" key="1">
    <source>
        <dbReference type="ARBA" id="ARBA00010641"/>
    </source>
</evidence>
<keyword evidence="4" id="KW-0238">DNA-binding</keyword>
<dbReference type="EMBL" id="VPFD01000002">
    <property type="protein sequence ID" value="TXG01945.1"/>
    <property type="molecule type" value="Genomic_DNA"/>
</dbReference>
<evidence type="ECO:0000256" key="4">
    <source>
        <dbReference type="ARBA" id="ARBA00023125"/>
    </source>
</evidence>
<dbReference type="RefSeq" id="WP_147933273.1">
    <property type="nucleotide sequence ID" value="NZ_VPFD01000002.1"/>
</dbReference>
<organism evidence="8 9">
    <name type="scientific">Massilia arenae</name>
    <dbReference type="NCBI Taxonomy" id="2603288"/>
    <lineage>
        <taxon>Bacteria</taxon>
        <taxon>Pseudomonadati</taxon>
        <taxon>Pseudomonadota</taxon>
        <taxon>Betaproteobacteria</taxon>
        <taxon>Burkholderiales</taxon>
        <taxon>Oxalobacteraceae</taxon>
        <taxon>Telluria group</taxon>
        <taxon>Massilia</taxon>
    </lineage>
</organism>
<accession>A0A5C7G7N0</accession>
<dbReference type="PANTHER" id="PTHR43133">
    <property type="entry name" value="RNA POLYMERASE ECF-TYPE SIGMA FACTO"/>
    <property type="match status" value="1"/>
</dbReference>
<dbReference type="Pfam" id="PF08281">
    <property type="entry name" value="Sigma70_r4_2"/>
    <property type="match status" value="1"/>
</dbReference>
<dbReference type="GO" id="GO:0003677">
    <property type="term" value="F:DNA binding"/>
    <property type="evidence" value="ECO:0007669"/>
    <property type="project" value="UniProtKB-KW"/>
</dbReference>
<dbReference type="InterPro" id="IPR014284">
    <property type="entry name" value="RNA_pol_sigma-70_dom"/>
</dbReference>
<dbReference type="GO" id="GO:0016987">
    <property type="term" value="F:sigma factor activity"/>
    <property type="evidence" value="ECO:0007669"/>
    <property type="project" value="UniProtKB-KW"/>
</dbReference>
<dbReference type="InterPro" id="IPR013325">
    <property type="entry name" value="RNA_pol_sigma_r2"/>
</dbReference>
<dbReference type="SUPFAM" id="SSF88946">
    <property type="entry name" value="Sigma2 domain of RNA polymerase sigma factors"/>
    <property type="match status" value="1"/>
</dbReference>
<keyword evidence="3" id="KW-0731">Sigma factor</keyword>
<dbReference type="Pfam" id="PF04542">
    <property type="entry name" value="Sigma70_r2"/>
    <property type="match status" value="1"/>
</dbReference>
<dbReference type="Proteomes" id="UP000321413">
    <property type="component" value="Unassembled WGS sequence"/>
</dbReference>
<sequence>MKNLPRHEVKNLLNRIEKGDDTACARLYSAYQSDLYAYVRYRVWDDAGAEEVVVDTFHAAFRKPGAYHGLSEYSTWVCGIANNKIREWRRKNVKYTREIGGADTALFDAVQEPEWDVATLLDEREMGEALLECIDKLPDAQREAIYWTAVENCSVEEAGVKSGAPAGTIKSRLFHARRVIRACLERAIGSNHAGERIG</sequence>